<dbReference type="InterPro" id="IPR010488">
    <property type="entry name" value="Zeta_toxin_domain"/>
</dbReference>
<protein>
    <recommendedName>
        <fullName evidence="5">UDP-N-acetylglucosamine kinase</fullName>
        <ecNumber evidence="2">2.7.1.176</ecNumber>
    </recommendedName>
    <alternativeName>
        <fullName evidence="5">UDP-N-acetylglucosamine kinase</fullName>
    </alternativeName>
</protein>
<dbReference type="GO" id="GO:0005524">
    <property type="term" value="F:ATP binding"/>
    <property type="evidence" value="ECO:0007669"/>
    <property type="project" value="UniProtKB-KW"/>
</dbReference>
<dbReference type="EMBL" id="SLWR01000010">
    <property type="protein sequence ID" value="TCO44508.1"/>
    <property type="molecule type" value="Genomic_DNA"/>
</dbReference>
<keyword evidence="10" id="KW-1185">Reference proteome</keyword>
<evidence type="ECO:0000256" key="2">
    <source>
        <dbReference type="ARBA" id="ARBA00011963"/>
    </source>
</evidence>
<evidence type="ECO:0000256" key="5">
    <source>
        <dbReference type="ARBA" id="ARBA00032897"/>
    </source>
</evidence>
<dbReference type="Proteomes" id="UP000295573">
    <property type="component" value="Unassembled WGS sequence"/>
</dbReference>
<dbReference type="SUPFAM" id="SSF52540">
    <property type="entry name" value="P-loop containing nucleoside triphosphate hydrolases"/>
    <property type="match status" value="1"/>
</dbReference>
<gene>
    <name evidence="9" type="ORF">EV646_110222</name>
</gene>
<feature type="region of interest" description="Disordered" evidence="7">
    <location>
        <begin position="315"/>
        <end position="347"/>
    </location>
</feature>
<evidence type="ECO:0000256" key="3">
    <source>
        <dbReference type="ARBA" id="ARBA00022741"/>
    </source>
</evidence>
<dbReference type="EC" id="2.7.1.176" evidence="2"/>
<evidence type="ECO:0000313" key="9">
    <source>
        <dbReference type="EMBL" id="TCO44508.1"/>
    </source>
</evidence>
<name>A0A4R2IKU9_9ACTN</name>
<evidence type="ECO:0000256" key="4">
    <source>
        <dbReference type="ARBA" id="ARBA00022840"/>
    </source>
</evidence>
<evidence type="ECO:0000313" key="10">
    <source>
        <dbReference type="Proteomes" id="UP000295573"/>
    </source>
</evidence>
<dbReference type="RefSeq" id="WP_132153561.1">
    <property type="nucleotide sequence ID" value="NZ_SLWR01000010.1"/>
</dbReference>
<reference evidence="9 10" key="1">
    <citation type="journal article" date="2015" name="Stand. Genomic Sci.">
        <title>Genomic Encyclopedia of Bacterial and Archaeal Type Strains, Phase III: the genomes of soil and plant-associated and newly described type strains.</title>
        <authorList>
            <person name="Whitman W.B."/>
            <person name="Woyke T."/>
            <person name="Klenk H.P."/>
            <person name="Zhou Y."/>
            <person name="Lilburn T.G."/>
            <person name="Beck B.J."/>
            <person name="De Vos P."/>
            <person name="Vandamme P."/>
            <person name="Eisen J.A."/>
            <person name="Garrity G."/>
            <person name="Hugenholtz P."/>
            <person name="Kyrpides N.C."/>
        </authorList>
    </citation>
    <scope>NUCLEOTIDE SEQUENCE [LARGE SCALE GENOMIC DNA]</scope>
    <source>
        <strain evidence="9 10">VKM Ac-2541</strain>
    </source>
</reference>
<feature type="domain" description="Zeta toxin" evidence="8">
    <location>
        <begin position="31"/>
        <end position="221"/>
    </location>
</feature>
<dbReference type="Gene3D" id="3.40.50.300">
    <property type="entry name" value="P-loop containing nucleotide triphosphate hydrolases"/>
    <property type="match status" value="1"/>
</dbReference>
<dbReference type="GO" id="GO:0016301">
    <property type="term" value="F:kinase activity"/>
    <property type="evidence" value="ECO:0007669"/>
    <property type="project" value="InterPro"/>
</dbReference>
<proteinExistence type="inferred from homology"/>
<organism evidence="9 10">
    <name type="scientific">Kribbella antiqua</name>
    <dbReference type="NCBI Taxonomy" id="2512217"/>
    <lineage>
        <taxon>Bacteria</taxon>
        <taxon>Bacillati</taxon>
        <taxon>Actinomycetota</taxon>
        <taxon>Actinomycetes</taxon>
        <taxon>Propionibacteriales</taxon>
        <taxon>Kribbellaceae</taxon>
        <taxon>Kribbella</taxon>
    </lineage>
</organism>
<comment type="catalytic activity">
    <reaction evidence="6">
        <text>UDP-N-acetyl-alpha-D-glucosamine + ATP = UDP-N-acetyl-alpha-D-glucosamine 3'-phosphate + ADP + H(+)</text>
        <dbReference type="Rhea" id="RHEA:32671"/>
        <dbReference type="ChEBI" id="CHEBI:15378"/>
        <dbReference type="ChEBI" id="CHEBI:30616"/>
        <dbReference type="ChEBI" id="CHEBI:57705"/>
        <dbReference type="ChEBI" id="CHEBI:64353"/>
        <dbReference type="ChEBI" id="CHEBI:456216"/>
        <dbReference type="EC" id="2.7.1.176"/>
    </reaction>
</comment>
<accession>A0A4R2IKU9</accession>
<evidence type="ECO:0000256" key="1">
    <source>
        <dbReference type="ARBA" id="ARBA00009104"/>
    </source>
</evidence>
<dbReference type="OrthoDB" id="3418729at2"/>
<evidence type="ECO:0000259" key="8">
    <source>
        <dbReference type="Pfam" id="PF06414"/>
    </source>
</evidence>
<keyword evidence="4" id="KW-0067">ATP-binding</keyword>
<comment type="similarity">
    <text evidence="1">Belongs to the zeta toxin family.</text>
</comment>
<dbReference type="InterPro" id="IPR027417">
    <property type="entry name" value="P-loop_NTPase"/>
</dbReference>
<dbReference type="Pfam" id="PF06414">
    <property type="entry name" value="Zeta_toxin"/>
    <property type="match status" value="1"/>
</dbReference>
<evidence type="ECO:0000256" key="7">
    <source>
        <dbReference type="SAM" id="MobiDB-lite"/>
    </source>
</evidence>
<feature type="compositionally biased region" description="Polar residues" evidence="7">
    <location>
        <begin position="318"/>
        <end position="340"/>
    </location>
</feature>
<evidence type="ECO:0000256" key="6">
    <source>
        <dbReference type="ARBA" id="ARBA00048178"/>
    </source>
</evidence>
<dbReference type="AlphaFoldDB" id="A0A4R2IKU9"/>
<keyword evidence="3" id="KW-0547">Nucleotide-binding</keyword>
<comment type="caution">
    <text evidence="9">The sequence shown here is derived from an EMBL/GenBank/DDBJ whole genome shotgun (WGS) entry which is preliminary data.</text>
</comment>
<sequence length="347" mass="38556">MTLELTAHEAEALVAWRFAQITPPQRPVRQAGAHPMAVLIGGTPGTGKSTIQWLLQASLGADSVAVYDYDDDAKAHPRYDAIMREHGLMGQELVVQHLPPKLFSRCLDHLRRSDPPYDLIASAPLETADVTRRWIDGFHAVDYRVPLVYVVTNEANSALGRANRYQLARDDTGIGRWVVDPGLGPRADRAIPDNALAIEAASYADDLYIVDRDGYVLYENHRGDDGRMPPPHLARQEMLAERNRPPTQEEHDLFVATAVPLLDRTDLEQPVADLVRWTWDKHAQRGAPQPITRAPLYRLDQRLIALHRITAAGVAPPQMTSSAMTTARGTSGRSPTGSQRQRAETDR</sequence>